<dbReference type="SUPFAM" id="SSF116960">
    <property type="entry name" value="YfbU-like"/>
    <property type="match status" value="1"/>
</dbReference>
<proteinExistence type="predicted"/>
<protein>
    <submittedName>
        <fullName evidence="1">YfbU family protein</fullName>
    </submittedName>
</protein>
<accession>A0ABS9L981</accession>
<dbReference type="SUPFAM" id="SSF47598">
    <property type="entry name" value="Ribbon-helix-helix"/>
    <property type="match status" value="1"/>
</dbReference>
<dbReference type="RefSeq" id="WP_237821936.1">
    <property type="nucleotide sequence ID" value="NZ_JAKLTQ010000010.1"/>
</dbReference>
<dbReference type="Proteomes" id="UP001165368">
    <property type="component" value="Unassembled WGS sequence"/>
</dbReference>
<dbReference type="InterPro" id="IPR005587">
    <property type="entry name" value="UPF0304_YfbU"/>
</dbReference>
<keyword evidence="2" id="KW-1185">Reference proteome</keyword>
<dbReference type="Pfam" id="PF03887">
    <property type="entry name" value="YfbU"/>
    <property type="match status" value="1"/>
</dbReference>
<dbReference type="EMBL" id="JAKLTQ010000010">
    <property type="protein sequence ID" value="MCG2623032.1"/>
    <property type="molecule type" value="Genomic_DNA"/>
</dbReference>
<comment type="caution">
    <text evidence="1">The sequence shown here is derived from an EMBL/GenBank/DDBJ whole genome shotgun (WGS) entry which is preliminary data.</text>
</comment>
<sequence>MATVTIRLEDEARDRIAEAAEERGVTLSNYIREALELHLAVEQPDELGSSRPGGEEAVSLTLFQRKVLQLLHRNLLATQGGLTESYYDHDQEVRSLKVLENGFAGEYAEEFADISEPMTRAECELVWDILDMFRIIQGSVYELGEGGWDHIGVENAERYGTFRGFDLNDSLESRLLAYAKYLIKTDRWTEQSSAFSRENKGGNSHTPRLPTYRAMLRVFKPLWRQAVRGGSRFHLSAEDLRQVLLAAPGAQPTGE</sequence>
<dbReference type="Gene3D" id="1.10.3190.10">
    <property type="entry name" value="yfbu gene product, domain 2"/>
    <property type="match status" value="1"/>
</dbReference>
<name>A0ABS9L981_9MICC</name>
<gene>
    <name evidence="1" type="ORF">LVY72_14105</name>
</gene>
<reference evidence="1" key="1">
    <citation type="submission" date="2022-01" db="EMBL/GenBank/DDBJ databases">
        <authorList>
            <person name="Jo J.-H."/>
            <person name="Im W.-T."/>
        </authorList>
    </citation>
    <scope>NUCLEOTIDE SEQUENCE</scope>
    <source>
        <strain evidence="1">I2-34</strain>
    </source>
</reference>
<organism evidence="1 2">
    <name type="scientific">Arthrobacter hankyongi</name>
    <dbReference type="NCBI Taxonomy" id="2904801"/>
    <lineage>
        <taxon>Bacteria</taxon>
        <taxon>Bacillati</taxon>
        <taxon>Actinomycetota</taxon>
        <taxon>Actinomycetes</taxon>
        <taxon>Micrococcales</taxon>
        <taxon>Micrococcaceae</taxon>
        <taxon>Arthrobacter</taxon>
    </lineage>
</organism>
<evidence type="ECO:0000313" key="1">
    <source>
        <dbReference type="EMBL" id="MCG2623032.1"/>
    </source>
</evidence>
<dbReference type="InterPro" id="IPR010985">
    <property type="entry name" value="Ribbon_hlx_hlx"/>
</dbReference>
<dbReference type="CDD" id="cd21631">
    <property type="entry name" value="RHH_CopG_NikR-like"/>
    <property type="match status" value="1"/>
</dbReference>
<evidence type="ECO:0000313" key="2">
    <source>
        <dbReference type="Proteomes" id="UP001165368"/>
    </source>
</evidence>
<dbReference type="InterPro" id="IPR023146">
    <property type="entry name" value="YfbU_alpha-helical_sf"/>
</dbReference>